<dbReference type="GO" id="GO:0022857">
    <property type="term" value="F:transmembrane transporter activity"/>
    <property type="evidence" value="ECO:0007669"/>
    <property type="project" value="InterPro"/>
</dbReference>
<evidence type="ECO:0000256" key="4">
    <source>
        <dbReference type="ARBA" id="ARBA00022989"/>
    </source>
</evidence>
<dbReference type="InParanoid" id="A0A1U8B0Y7"/>
<feature type="transmembrane region" description="Helical" evidence="6">
    <location>
        <begin position="20"/>
        <end position="39"/>
    </location>
</feature>
<feature type="transmembrane region" description="Helical" evidence="6">
    <location>
        <begin position="144"/>
        <end position="162"/>
    </location>
</feature>
<feature type="domain" description="EamA" evidence="7">
    <location>
        <begin position="192"/>
        <end position="329"/>
    </location>
</feature>
<dbReference type="InterPro" id="IPR000620">
    <property type="entry name" value="EamA_dom"/>
</dbReference>
<evidence type="ECO:0000259" key="7">
    <source>
        <dbReference type="Pfam" id="PF00892"/>
    </source>
</evidence>
<feature type="transmembrane region" description="Helical" evidence="6">
    <location>
        <begin position="221"/>
        <end position="242"/>
    </location>
</feature>
<dbReference type="InterPro" id="IPR037185">
    <property type="entry name" value="EmrE-like"/>
</dbReference>
<keyword evidence="3 6" id="KW-0812">Transmembrane</keyword>
<feature type="transmembrane region" description="Helical" evidence="6">
    <location>
        <begin position="257"/>
        <end position="274"/>
    </location>
</feature>
<feature type="transmembrane region" description="Helical" evidence="6">
    <location>
        <begin position="114"/>
        <end position="132"/>
    </location>
</feature>
<name>A0A1U8B0Y7_NELNU</name>
<dbReference type="RefSeq" id="XP_010274315.1">
    <property type="nucleotide sequence ID" value="XM_010276013.2"/>
</dbReference>
<dbReference type="AlphaFoldDB" id="A0A1U8B0Y7"/>
<evidence type="ECO:0000256" key="6">
    <source>
        <dbReference type="RuleBase" id="RU363077"/>
    </source>
</evidence>
<feature type="transmembrane region" description="Helical" evidence="6">
    <location>
        <begin position="81"/>
        <end position="102"/>
    </location>
</feature>
<keyword evidence="4 6" id="KW-1133">Transmembrane helix</keyword>
<accession>A0A1U8B0Y7</accession>
<dbReference type="GO" id="GO:0005886">
    <property type="term" value="C:plasma membrane"/>
    <property type="evidence" value="ECO:0000318"/>
    <property type="project" value="GO_Central"/>
</dbReference>
<dbReference type="Pfam" id="PF00892">
    <property type="entry name" value="EamA"/>
    <property type="match status" value="2"/>
</dbReference>
<comment type="similarity">
    <text evidence="2 6">Belongs to the drug/metabolite transporter (DMT) superfamily. Plant drug/metabolite exporter (P-DME) (TC 2.A.7.4) family.</text>
</comment>
<organism evidence="8 9">
    <name type="scientific">Nelumbo nucifera</name>
    <name type="common">Sacred lotus</name>
    <dbReference type="NCBI Taxonomy" id="4432"/>
    <lineage>
        <taxon>Eukaryota</taxon>
        <taxon>Viridiplantae</taxon>
        <taxon>Streptophyta</taxon>
        <taxon>Embryophyta</taxon>
        <taxon>Tracheophyta</taxon>
        <taxon>Spermatophyta</taxon>
        <taxon>Magnoliopsida</taxon>
        <taxon>Proteales</taxon>
        <taxon>Nelumbonaceae</taxon>
        <taxon>Nelumbo</taxon>
    </lineage>
</organism>
<feature type="transmembrane region" description="Helical" evidence="6">
    <location>
        <begin position="189"/>
        <end position="209"/>
    </location>
</feature>
<reference evidence="9" key="1">
    <citation type="submission" date="2025-08" db="UniProtKB">
        <authorList>
            <consortium name="RefSeq"/>
        </authorList>
    </citation>
    <scope>IDENTIFICATION</scope>
</reference>
<feature type="transmembrane region" description="Helical" evidence="6">
    <location>
        <begin position="286"/>
        <end position="306"/>
    </location>
</feature>
<dbReference type="SUPFAM" id="SSF103481">
    <property type="entry name" value="Multidrug resistance efflux transporter EmrE"/>
    <property type="match status" value="2"/>
</dbReference>
<feature type="transmembrane region" description="Helical" evidence="6">
    <location>
        <begin position="312"/>
        <end position="330"/>
    </location>
</feature>
<evidence type="ECO:0000313" key="8">
    <source>
        <dbReference type="Proteomes" id="UP000189703"/>
    </source>
</evidence>
<evidence type="ECO:0000313" key="9">
    <source>
        <dbReference type="RefSeq" id="XP_010274315.1"/>
    </source>
</evidence>
<keyword evidence="8" id="KW-1185">Reference proteome</keyword>
<evidence type="ECO:0000256" key="2">
    <source>
        <dbReference type="ARBA" id="ARBA00007635"/>
    </source>
</evidence>
<dbReference type="OrthoDB" id="1728340at2759"/>
<dbReference type="eggNOG" id="ENOG502QQ3S">
    <property type="taxonomic scope" value="Eukaryota"/>
</dbReference>
<dbReference type="PANTHER" id="PTHR31218">
    <property type="entry name" value="WAT1-RELATED PROTEIN"/>
    <property type="match status" value="1"/>
</dbReference>
<feature type="domain" description="EamA" evidence="7">
    <location>
        <begin position="30"/>
        <end position="158"/>
    </location>
</feature>
<keyword evidence="5 6" id="KW-0472">Membrane</keyword>
<protein>
    <recommendedName>
        <fullName evidence="6">WAT1-related protein</fullName>
    </recommendedName>
</protein>
<evidence type="ECO:0000256" key="1">
    <source>
        <dbReference type="ARBA" id="ARBA00004141"/>
    </source>
</evidence>
<dbReference type="Proteomes" id="UP000189703">
    <property type="component" value="Unplaced"/>
</dbReference>
<proteinExistence type="inferred from homology"/>
<evidence type="ECO:0000256" key="3">
    <source>
        <dbReference type="ARBA" id="ARBA00022692"/>
    </source>
</evidence>
<feature type="transmembrane region" description="Helical" evidence="6">
    <location>
        <begin position="51"/>
        <end position="69"/>
    </location>
</feature>
<comment type="subcellular location">
    <subcellularLocation>
        <location evidence="1 6">Membrane</location>
        <topology evidence="1 6">Multi-pass membrane protein</topology>
    </subcellularLocation>
</comment>
<dbReference type="OMA" id="KMSVWVI"/>
<sequence>MGSQGPIGLLCNIFYKAKPFVAMVSLQFGFAGMYIITMLCLKRGLNHYVLVVYRNGTATLAIAPFALYFERKIRPKMTLSVFLKIMVLGFLEPVLDQNLYYVGMRYTSATFSSAMFNVLPAITFIMAIIFRLEKVKIKNLHSQAKIIGTVVTLAGAMAMTLYKGPILNLGLSRGGSHHEDSSSSSGQHWVVGTLMLLGSCTGWASFFILQSFTLKQYPAELSLTSLICFMGTMQGAAVALVMERNPAAWAVGWDSRLLAAVYTGVICSGVAYYVQGVVIKERGPVFVTAFNPLCMIIVAALGSLILGEQLHLGSVIGALVIVIGLYSVVWGKSKDHLVSSELTNEKGQALELPVASTDGAKSINGEHNGGFAVMGMSTKIPVAQN</sequence>
<evidence type="ECO:0000256" key="5">
    <source>
        <dbReference type="ARBA" id="ARBA00023136"/>
    </source>
</evidence>
<dbReference type="KEGG" id="nnu:104609649"/>
<dbReference type="GeneID" id="104609649"/>
<dbReference type="InterPro" id="IPR030184">
    <property type="entry name" value="WAT1-related"/>
</dbReference>
<gene>
    <name evidence="9" type="primary">LOC104609649</name>
</gene>